<dbReference type="SMART" id="SM00893">
    <property type="entry name" value="ETF"/>
    <property type="match status" value="1"/>
</dbReference>
<sequence>MDISLYKGIHVFCETRGDKVIDNSLELLGEATVLKGKMAHNPEVTAVIIGSDVEKHVDTLAKYGADKVIVVDDEKYSTYRPDYFAEALAKVSDEYKPEIVLVGATLKGEEIGPTAAKILDTGMAAHCVELDIREDGEFLQVVPAFGGKVLGDILCPNHRPQMASMKAGLVDKIVFEGKEAAVEKFNPEVAGYGDKLEVLEVIEDTAEKVSLSNAELIVAGGFGIGDQAGWDKLEKLAELLGGATGCTRPALDEGWTEREETMVGTSGVAIKPKVYLGFGISGAAHHTCGIKGAGTIISVNKDDYAPIFEVSDYKVVSDWEKIVDLLIERLYNKRDFKRS</sequence>
<dbReference type="Pfam" id="PF00766">
    <property type="entry name" value="ETF_alpha"/>
    <property type="match status" value="1"/>
</dbReference>
<dbReference type="InterPro" id="IPR014731">
    <property type="entry name" value="ETF_asu_C"/>
</dbReference>
<dbReference type="InterPro" id="IPR014730">
    <property type="entry name" value="ETF_a/b_N"/>
</dbReference>
<feature type="binding site" evidence="2">
    <location>
        <begin position="279"/>
        <end position="286"/>
    </location>
    <ligand>
        <name>FAD</name>
        <dbReference type="ChEBI" id="CHEBI:57692"/>
    </ligand>
</feature>
<dbReference type="GO" id="GO:0009055">
    <property type="term" value="F:electron transfer activity"/>
    <property type="evidence" value="ECO:0007669"/>
    <property type="project" value="InterPro"/>
</dbReference>
<evidence type="ECO:0000313" key="5">
    <source>
        <dbReference type="Proteomes" id="UP000184052"/>
    </source>
</evidence>
<dbReference type="PANTHER" id="PTHR43153">
    <property type="entry name" value="ELECTRON TRANSFER FLAVOPROTEIN ALPHA"/>
    <property type="match status" value="1"/>
</dbReference>
<keyword evidence="2" id="KW-0274">FAD</keyword>
<dbReference type="Pfam" id="PF01012">
    <property type="entry name" value="ETF"/>
    <property type="match status" value="1"/>
</dbReference>
<dbReference type="InterPro" id="IPR001308">
    <property type="entry name" value="ETF_a/FixB"/>
</dbReference>
<accession>A0A1M6MGF6</accession>
<dbReference type="Proteomes" id="UP000184052">
    <property type="component" value="Unassembled WGS sequence"/>
</dbReference>
<dbReference type="Gene3D" id="3.40.50.620">
    <property type="entry name" value="HUPs"/>
    <property type="match status" value="1"/>
</dbReference>
<organism evidence="4 5">
    <name type="scientific">Dethiosulfatibacter aminovorans DSM 17477</name>
    <dbReference type="NCBI Taxonomy" id="1121476"/>
    <lineage>
        <taxon>Bacteria</taxon>
        <taxon>Bacillati</taxon>
        <taxon>Bacillota</taxon>
        <taxon>Tissierellia</taxon>
        <taxon>Dethiosulfatibacter</taxon>
    </lineage>
</organism>
<keyword evidence="5" id="KW-1185">Reference proteome</keyword>
<dbReference type="InterPro" id="IPR014729">
    <property type="entry name" value="Rossmann-like_a/b/a_fold"/>
</dbReference>
<proteinExistence type="inferred from homology"/>
<dbReference type="OrthoDB" id="9770286at2"/>
<protein>
    <submittedName>
        <fullName evidence="4">Electron transfer flavoprotein alpha subunit</fullName>
    </submittedName>
</protein>
<dbReference type="PIRSF" id="PIRSF000089">
    <property type="entry name" value="Electra_flavoP_a"/>
    <property type="match status" value="1"/>
</dbReference>
<keyword evidence="2" id="KW-0285">Flavoprotein</keyword>
<name>A0A1M6MGF6_9FIRM</name>
<gene>
    <name evidence="4" type="ORF">SAMN02745751_03464</name>
</gene>
<dbReference type="InterPro" id="IPR029035">
    <property type="entry name" value="DHS-like_NAD/FAD-binding_dom"/>
</dbReference>
<evidence type="ECO:0000259" key="3">
    <source>
        <dbReference type="SMART" id="SM00893"/>
    </source>
</evidence>
<dbReference type="GO" id="GO:0050660">
    <property type="term" value="F:flavin adenine dinucleotide binding"/>
    <property type="evidence" value="ECO:0007669"/>
    <property type="project" value="InterPro"/>
</dbReference>
<dbReference type="SUPFAM" id="SSF52402">
    <property type="entry name" value="Adenine nucleotide alpha hydrolases-like"/>
    <property type="match status" value="1"/>
</dbReference>
<evidence type="ECO:0000256" key="2">
    <source>
        <dbReference type="PIRSR" id="PIRSR000089-1"/>
    </source>
</evidence>
<dbReference type="STRING" id="1121476.SAMN02745751_03464"/>
<dbReference type="EMBL" id="FQZL01000042">
    <property type="protein sequence ID" value="SHJ82552.1"/>
    <property type="molecule type" value="Genomic_DNA"/>
</dbReference>
<dbReference type="RefSeq" id="WP_073050813.1">
    <property type="nucleotide sequence ID" value="NZ_FQZL01000042.1"/>
</dbReference>
<dbReference type="PANTHER" id="PTHR43153:SF1">
    <property type="entry name" value="ELECTRON TRANSFER FLAVOPROTEIN SUBUNIT ALPHA, MITOCHONDRIAL"/>
    <property type="match status" value="1"/>
</dbReference>
<comment type="cofactor">
    <cofactor evidence="2">
        <name>FAD</name>
        <dbReference type="ChEBI" id="CHEBI:57692"/>
    </cofactor>
    <text evidence="2">Binds 1 FAD per dimer.</text>
</comment>
<feature type="binding site" evidence="2">
    <location>
        <position position="300"/>
    </location>
    <ligand>
        <name>FAD</name>
        <dbReference type="ChEBI" id="CHEBI:57692"/>
    </ligand>
</feature>
<feature type="domain" description="Electron transfer flavoprotein alpha/beta-subunit N-terminal" evidence="3">
    <location>
        <begin position="9"/>
        <end position="203"/>
    </location>
</feature>
<reference evidence="4 5" key="1">
    <citation type="submission" date="2016-11" db="EMBL/GenBank/DDBJ databases">
        <authorList>
            <person name="Jaros S."/>
            <person name="Januszkiewicz K."/>
            <person name="Wedrychowicz H."/>
        </authorList>
    </citation>
    <scope>NUCLEOTIDE SEQUENCE [LARGE SCALE GENOMIC DNA]</scope>
    <source>
        <strain evidence="4 5">DSM 17477</strain>
    </source>
</reference>
<dbReference type="CDD" id="cd01715">
    <property type="entry name" value="ETF_alpha"/>
    <property type="match status" value="1"/>
</dbReference>
<dbReference type="GO" id="GO:0033539">
    <property type="term" value="P:fatty acid beta-oxidation using acyl-CoA dehydrogenase"/>
    <property type="evidence" value="ECO:0007669"/>
    <property type="project" value="TreeGrafter"/>
</dbReference>
<dbReference type="SUPFAM" id="SSF52467">
    <property type="entry name" value="DHS-like NAD/FAD-binding domain"/>
    <property type="match status" value="1"/>
</dbReference>
<feature type="binding site" evidence="2">
    <location>
        <begin position="247"/>
        <end position="248"/>
    </location>
    <ligand>
        <name>FAD</name>
        <dbReference type="ChEBI" id="CHEBI:57692"/>
    </ligand>
</feature>
<dbReference type="Gene3D" id="3.40.50.1220">
    <property type="entry name" value="TPP-binding domain"/>
    <property type="match status" value="1"/>
</dbReference>
<evidence type="ECO:0000256" key="1">
    <source>
        <dbReference type="ARBA" id="ARBA00005817"/>
    </source>
</evidence>
<dbReference type="AlphaFoldDB" id="A0A1M6MGF6"/>
<dbReference type="InterPro" id="IPR033947">
    <property type="entry name" value="ETF_alpha_N"/>
</dbReference>
<evidence type="ECO:0000313" key="4">
    <source>
        <dbReference type="EMBL" id="SHJ82552.1"/>
    </source>
</evidence>
<comment type="similarity">
    <text evidence="1">Belongs to the ETF alpha-subunit/FixB family.</text>
</comment>